<evidence type="ECO:0000256" key="3">
    <source>
        <dbReference type="ARBA" id="ARBA00022771"/>
    </source>
</evidence>
<accession>A0A0B6Z4S2</accession>
<organism evidence="8">
    <name type="scientific">Arion vulgaris</name>
    <dbReference type="NCBI Taxonomy" id="1028688"/>
    <lineage>
        <taxon>Eukaryota</taxon>
        <taxon>Metazoa</taxon>
        <taxon>Spiralia</taxon>
        <taxon>Lophotrochozoa</taxon>
        <taxon>Mollusca</taxon>
        <taxon>Gastropoda</taxon>
        <taxon>Heterobranchia</taxon>
        <taxon>Euthyneura</taxon>
        <taxon>Panpulmonata</taxon>
        <taxon>Eupulmonata</taxon>
        <taxon>Stylommatophora</taxon>
        <taxon>Helicina</taxon>
        <taxon>Arionoidea</taxon>
        <taxon>Arionidae</taxon>
        <taxon>Arion</taxon>
    </lineage>
</organism>
<dbReference type="GO" id="GO:0008270">
    <property type="term" value="F:zinc ion binding"/>
    <property type="evidence" value="ECO:0007669"/>
    <property type="project" value="UniProtKB-KW"/>
</dbReference>
<feature type="domain" description="C2H2-type" evidence="7">
    <location>
        <begin position="375"/>
        <end position="397"/>
    </location>
</feature>
<sequence length="457" mass="51100">KTSVDIDLKCSDTGSVSVEGQAATSPVVGSGDVPASVDNISEHRSVDHDDVDADDVSQENEPDILGQISDSGKWKPKQRRSKRIKTFAEDLGLSKRVLRNSGAQSSKDESSFKKTKENEKEDDTCNPVSDNLAGSLVEGSKSEIISKVCRKNVKNPNKVVKLSVKLPSAIKATKAAKSLLKLKIRKKTAKSKKYLLKQVRSSADVKSEHTEELNLQGKERLRKLLIEKTIKCEYCMGVFTNQQTFYDHRRADESLHKCGICGKVEPYEAHLIVHMQKHRRVKVETSFSSPDKSNSNTELLAECGNSKFSEGRKGKKEKMVCNVCGLVVSSMDSLKIHTFLHTGEYAYRCCVCGEHFSSLSSRQHHMDIHVSAQRFKCNPCGERFTSRAELAKHQLTHEIKCALCGEIFPNKTSRTCHFRVSHPDDILKCSLCSNLFATVEDLEKHIAYHKKGKKEQC</sequence>
<feature type="domain" description="C2H2-type" evidence="7">
    <location>
        <begin position="427"/>
        <end position="454"/>
    </location>
</feature>
<dbReference type="AlphaFoldDB" id="A0A0B6Z4S2"/>
<dbReference type="Gene3D" id="3.30.160.60">
    <property type="entry name" value="Classic Zinc Finger"/>
    <property type="match status" value="4"/>
</dbReference>
<protein>
    <recommendedName>
        <fullName evidence="7">C2H2-type domain-containing protein</fullName>
    </recommendedName>
</protein>
<dbReference type="PROSITE" id="PS00028">
    <property type="entry name" value="ZINC_FINGER_C2H2_1"/>
    <property type="match status" value="4"/>
</dbReference>
<feature type="domain" description="C2H2-type" evidence="7">
    <location>
        <begin position="319"/>
        <end position="346"/>
    </location>
</feature>
<gene>
    <name evidence="8" type="primary">ORF48048</name>
</gene>
<feature type="non-terminal residue" evidence="8">
    <location>
        <position position="1"/>
    </location>
</feature>
<feature type="region of interest" description="Disordered" evidence="6">
    <location>
        <begin position="13"/>
        <end position="81"/>
    </location>
</feature>
<evidence type="ECO:0000256" key="2">
    <source>
        <dbReference type="ARBA" id="ARBA00022737"/>
    </source>
</evidence>
<evidence type="ECO:0000256" key="5">
    <source>
        <dbReference type="PROSITE-ProRule" id="PRU00042"/>
    </source>
</evidence>
<keyword evidence="3 5" id="KW-0863">Zinc-finger</keyword>
<dbReference type="PANTHER" id="PTHR24379">
    <property type="entry name" value="KRAB AND ZINC FINGER DOMAIN-CONTAINING"/>
    <property type="match status" value="1"/>
</dbReference>
<feature type="region of interest" description="Disordered" evidence="6">
    <location>
        <begin position="98"/>
        <end position="131"/>
    </location>
</feature>
<evidence type="ECO:0000256" key="6">
    <source>
        <dbReference type="SAM" id="MobiDB-lite"/>
    </source>
</evidence>
<feature type="non-terminal residue" evidence="8">
    <location>
        <position position="457"/>
    </location>
</feature>
<keyword evidence="2" id="KW-0677">Repeat</keyword>
<dbReference type="SUPFAM" id="SSF57667">
    <property type="entry name" value="beta-beta-alpha zinc fingers"/>
    <property type="match status" value="4"/>
</dbReference>
<dbReference type="SMART" id="SM00355">
    <property type="entry name" value="ZnF_C2H2"/>
    <property type="match status" value="7"/>
</dbReference>
<dbReference type="EMBL" id="HACG01016502">
    <property type="protein sequence ID" value="CEK63367.1"/>
    <property type="molecule type" value="Transcribed_RNA"/>
</dbReference>
<evidence type="ECO:0000256" key="4">
    <source>
        <dbReference type="ARBA" id="ARBA00022833"/>
    </source>
</evidence>
<reference evidence="8" key="1">
    <citation type="submission" date="2014-12" db="EMBL/GenBank/DDBJ databases">
        <title>Insight into the proteome of Arion vulgaris.</title>
        <authorList>
            <person name="Aradska J."/>
            <person name="Bulat T."/>
            <person name="Smidak R."/>
            <person name="Sarate P."/>
            <person name="Gangsoo J."/>
            <person name="Sialana F."/>
            <person name="Bilban M."/>
            <person name="Lubec G."/>
        </authorList>
    </citation>
    <scope>NUCLEOTIDE SEQUENCE</scope>
    <source>
        <tissue evidence="8">Skin</tissue>
    </source>
</reference>
<feature type="compositionally biased region" description="Basic and acidic residues" evidence="6">
    <location>
        <begin position="106"/>
        <end position="119"/>
    </location>
</feature>
<dbReference type="InterPro" id="IPR013087">
    <property type="entry name" value="Znf_C2H2_type"/>
</dbReference>
<name>A0A0B6Z4S2_9EUPU</name>
<evidence type="ECO:0000313" key="8">
    <source>
        <dbReference type="EMBL" id="CEK63367.1"/>
    </source>
</evidence>
<keyword evidence="1" id="KW-0479">Metal-binding</keyword>
<evidence type="ECO:0000256" key="1">
    <source>
        <dbReference type="ARBA" id="ARBA00022723"/>
    </source>
</evidence>
<proteinExistence type="predicted"/>
<feature type="domain" description="C2H2-type" evidence="7">
    <location>
        <begin position="256"/>
        <end position="283"/>
    </location>
</feature>
<dbReference type="PROSITE" id="PS50157">
    <property type="entry name" value="ZINC_FINGER_C2H2_2"/>
    <property type="match status" value="5"/>
</dbReference>
<feature type="compositionally biased region" description="Acidic residues" evidence="6">
    <location>
        <begin position="49"/>
        <end position="62"/>
    </location>
</feature>
<feature type="domain" description="C2H2-type" evidence="7">
    <location>
        <begin position="347"/>
        <end position="374"/>
    </location>
</feature>
<evidence type="ECO:0000259" key="7">
    <source>
        <dbReference type="PROSITE" id="PS50157"/>
    </source>
</evidence>
<dbReference type="InterPro" id="IPR036236">
    <property type="entry name" value="Znf_C2H2_sf"/>
</dbReference>
<keyword evidence="4" id="KW-0862">Zinc</keyword>
<dbReference type="Pfam" id="PF00096">
    <property type="entry name" value="zf-C2H2"/>
    <property type="match status" value="1"/>
</dbReference>
<feature type="compositionally biased region" description="Polar residues" evidence="6">
    <location>
        <begin position="13"/>
        <end position="24"/>
    </location>
</feature>
<dbReference type="PANTHER" id="PTHR24379:SF121">
    <property type="entry name" value="C2H2-TYPE DOMAIN-CONTAINING PROTEIN"/>
    <property type="match status" value="1"/>
</dbReference>